<evidence type="ECO:0000256" key="10">
    <source>
        <dbReference type="ARBA" id="ARBA00048970"/>
    </source>
</evidence>
<dbReference type="RefSeq" id="WP_047764780.1">
    <property type="nucleotide sequence ID" value="NZ_LAQL01000008.1"/>
</dbReference>
<accession>A0A0H2MCF6</accession>
<evidence type="ECO:0000256" key="8">
    <source>
        <dbReference type="ARBA" id="ARBA00041995"/>
    </source>
</evidence>
<feature type="binding site" evidence="11">
    <location>
        <position position="110"/>
    </location>
    <ligand>
        <name>S-adenosyl-L-methionine</name>
        <dbReference type="ChEBI" id="CHEBI:59789"/>
    </ligand>
</feature>
<gene>
    <name evidence="11" type="primary">rlmE</name>
    <name evidence="11" type="synonym">ftsJ</name>
    <name evidence="11" type="synonym">rrmJ</name>
    <name evidence="15" type="ORF">WH96_13795</name>
</gene>
<feature type="domain" description="Ribosomal RNA methyltransferase FtsJ" evidence="14">
    <location>
        <begin position="58"/>
        <end position="233"/>
    </location>
</feature>
<evidence type="ECO:0000256" key="6">
    <source>
        <dbReference type="ARBA" id="ARBA00038861"/>
    </source>
</evidence>
<keyword evidence="1 11" id="KW-0698">rRNA processing</keyword>
<dbReference type="InterPro" id="IPR050082">
    <property type="entry name" value="RNA_methyltr_RlmE"/>
</dbReference>
<evidence type="ECO:0000256" key="1">
    <source>
        <dbReference type="ARBA" id="ARBA00022552"/>
    </source>
</evidence>
<feature type="binding site" evidence="11">
    <location>
        <position position="126"/>
    </location>
    <ligand>
        <name>S-adenosyl-L-methionine</name>
        <dbReference type="ChEBI" id="CHEBI:59789"/>
    </ligand>
</feature>
<name>A0A0H2MCF6_9PROT</name>
<dbReference type="PATRIC" id="fig|1489064.4.peg.4104"/>
<keyword evidence="3 11" id="KW-0808">Transferase</keyword>
<dbReference type="InterPro" id="IPR015507">
    <property type="entry name" value="rRNA-MeTfrase_E"/>
</dbReference>
<comment type="similarity">
    <text evidence="11">Belongs to the class I-like SAM-binding methyltransferase superfamily. RNA methyltransferase RlmE family.</text>
</comment>
<reference evidence="15 16" key="1">
    <citation type="submission" date="2015-03" db="EMBL/GenBank/DDBJ databases">
        <title>Genome Sequence of Kiloniella spongiae MEBiC09566, isolated from a marine sponge.</title>
        <authorList>
            <person name="Shao Z."/>
            <person name="Wang L."/>
            <person name="Li X."/>
        </authorList>
    </citation>
    <scope>NUCLEOTIDE SEQUENCE [LARGE SCALE GENOMIC DNA]</scope>
    <source>
        <strain evidence="15 16">MEBiC09566</strain>
    </source>
</reference>
<evidence type="ECO:0000313" key="15">
    <source>
        <dbReference type="EMBL" id="KLN60249.1"/>
    </source>
</evidence>
<dbReference type="GO" id="GO:0005737">
    <property type="term" value="C:cytoplasm"/>
    <property type="evidence" value="ECO:0007669"/>
    <property type="project" value="UniProtKB-SubCell"/>
</dbReference>
<evidence type="ECO:0000256" key="13">
    <source>
        <dbReference type="SAM" id="MobiDB-lite"/>
    </source>
</evidence>
<evidence type="ECO:0000256" key="5">
    <source>
        <dbReference type="ARBA" id="ARBA00037569"/>
    </source>
</evidence>
<dbReference type="Proteomes" id="UP000035444">
    <property type="component" value="Unassembled WGS sequence"/>
</dbReference>
<sequence>MSSSGKSKKGGSRPSSNPSGRGLKVRVKTAARRSNSSARWLNRQLNDPYVQEAKKRGYRGRAAFKIAQIDDKFKIFKKNSRIVDLGCAPGGWCQIAVERCGPGAHIVGMDLQEVEPIAGVVLLQGDFMDDDAPARLKAELNGPADIVLSDMAAAATGHPQTDHLRIMGLMETALMFAEEVLVPGGSFIGKVLQGGAQAELLKLVKTKFKSVRHFKPDSSRKDSSEMFLVATGFKEN</sequence>
<keyword evidence="11" id="KW-0963">Cytoplasm</keyword>
<dbReference type="EC" id="2.1.1.166" evidence="6 11"/>
<comment type="caution">
    <text evidence="15">The sequence shown here is derived from an EMBL/GenBank/DDBJ whole genome shotgun (WGS) entry which is preliminary data.</text>
</comment>
<dbReference type="PANTHER" id="PTHR10920">
    <property type="entry name" value="RIBOSOMAL RNA METHYLTRANSFERASE"/>
    <property type="match status" value="1"/>
</dbReference>
<comment type="function">
    <text evidence="5 11">Specifically methylates the uridine in position 2552 of 23S rRNA at the 2'-O position of the ribose in the fully assembled 50S ribosomal subunit.</text>
</comment>
<dbReference type="EMBL" id="LAQL01000008">
    <property type="protein sequence ID" value="KLN60249.1"/>
    <property type="molecule type" value="Genomic_DNA"/>
</dbReference>
<dbReference type="STRING" id="1489064.WH96_13795"/>
<feature type="binding site" evidence="11">
    <location>
        <position position="90"/>
    </location>
    <ligand>
        <name>S-adenosyl-L-methionine</name>
        <dbReference type="ChEBI" id="CHEBI:59789"/>
    </ligand>
</feature>
<dbReference type="InterPro" id="IPR002877">
    <property type="entry name" value="RNA_MeTrfase_FtsJ_dom"/>
</dbReference>
<dbReference type="Pfam" id="PF01728">
    <property type="entry name" value="FtsJ"/>
    <property type="match status" value="1"/>
</dbReference>
<keyword evidence="16" id="KW-1185">Reference proteome</keyword>
<evidence type="ECO:0000256" key="11">
    <source>
        <dbReference type="HAMAP-Rule" id="MF_01547"/>
    </source>
</evidence>
<comment type="catalytic activity">
    <reaction evidence="10 11">
        <text>uridine(2552) in 23S rRNA + S-adenosyl-L-methionine = 2'-O-methyluridine(2552) in 23S rRNA + S-adenosyl-L-homocysteine + H(+)</text>
        <dbReference type="Rhea" id="RHEA:42720"/>
        <dbReference type="Rhea" id="RHEA-COMP:10202"/>
        <dbReference type="Rhea" id="RHEA-COMP:10203"/>
        <dbReference type="ChEBI" id="CHEBI:15378"/>
        <dbReference type="ChEBI" id="CHEBI:57856"/>
        <dbReference type="ChEBI" id="CHEBI:59789"/>
        <dbReference type="ChEBI" id="CHEBI:65315"/>
        <dbReference type="ChEBI" id="CHEBI:74478"/>
        <dbReference type="EC" id="2.1.1.166"/>
    </reaction>
</comment>
<dbReference type="HAMAP" id="MF_01547">
    <property type="entry name" value="RNA_methyltr_E"/>
    <property type="match status" value="1"/>
</dbReference>
<feature type="binding site" evidence="11">
    <location>
        <position position="150"/>
    </location>
    <ligand>
        <name>S-adenosyl-L-methionine</name>
        <dbReference type="ChEBI" id="CHEBI:59789"/>
    </ligand>
</feature>
<evidence type="ECO:0000313" key="16">
    <source>
        <dbReference type="Proteomes" id="UP000035444"/>
    </source>
</evidence>
<dbReference type="SUPFAM" id="SSF53335">
    <property type="entry name" value="S-adenosyl-L-methionine-dependent methyltransferases"/>
    <property type="match status" value="1"/>
</dbReference>
<dbReference type="AlphaFoldDB" id="A0A0H2MCF6"/>
<evidence type="ECO:0000256" key="4">
    <source>
        <dbReference type="ARBA" id="ARBA00022691"/>
    </source>
</evidence>
<feature type="compositionally biased region" description="Low complexity" evidence="13">
    <location>
        <begin position="12"/>
        <end position="22"/>
    </location>
</feature>
<dbReference type="GO" id="GO:0008650">
    <property type="term" value="F:rRNA (uridine-2'-O-)-methyltransferase activity"/>
    <property type="evidence" value="ECO:0007669"/>
    <property type="project" value="UniProtKB-UniRule"/>
</dbReference>
<dbReference type="OrthoDB" id="9790080at2"/>
<organism evidence="15 16">
    <name type="scientific">Kiloniella spongiae</name>
    <dbReference type="NCBI Taxonomy" id="1489064"/>
    <lineage>
        <taxon>Bacteria</taxon>
        <taxon>Pseudomonadati</taxon>
        <taxon>Pseudomonadota</taxon>
        <taxon>Alphaproteobacteria</taxon>
        <taxon>Rhodospirillales</taxon>
        <taxon>Kiloniellaceae</taxon>
        <taxon>Kiloniella</taxon>
    </lineage>
</organism>
<evidence type="ECO:0000256" key="7">
    <source>
        <dbReference type="ARBA" id="ARBA00041129"/>
    </source>
</evidence>
<dbReference type="PANTHER" id="PTHR10920:SF18">
    <property type="entry name" value="RRNA METHYLTRANSFERASE 2, MITOCHONDRIAL"/>
    <property type="match status" value="1"/>
</dbReference>
<feature type="active site" description="Proton acceptor" evidence="11 12">
    <location>
        <position position="190"/>
    </location>
</feature>
<evidence type="ECO:0000256" key="2">
    <source>
        <dbReference type="ARBA" id="ARBA00022603"/>
    </source>
</evidence>
<evidence type="ECO:0000256" key="12">
    <source>
        <dbReference type="PIRSR" id="PIRSR005461-1"/>
    </source>
</evidence>
<dbReference type="Gene3D" id="3.40.50.150">
    <property type="entry name" value="Vaccinia Virus protein VP39"/>
    <property type="match status" value="1"/>
</dbReference>
<feature type="region of interest" description="Disordered" evidence="13">
    <location>
        <begin position="1"/>
        <end position="38"/>
    </location>
</feature>
<evidence type="ECO:0000259" key="14">
    <source>
        <dbReference type="Pfam" id="PF01728"/>
    </source>
</evidence>
<dbReference type="PIRSF" id="PIRSF005461">
    <property type="entry name" value="23S_rRNA_mtase"/>
    <property type="match status" value="1"/>
</dbReference>
<protein>
    <recommendedName>
        <fullName evidence="7 11">Ribosomal RNA large subunit methyltransferase E</fullName>
        <ecNumber evidence="6 11">2.1.1.166</ecNumber>
    </recommendedName>
    <alternativeName>
        <fullName evidence="9 11">23S rRNA Um2552 methyltransferase</fullName>
    </alternativeName>
    <alternativeName>
        <fullName evidence="8 11">rRNA (uridine-2'-O-)-methyltransferase</fullName>
    </alternativeName>
</protein>
<feature type="binding site" evidence="11">
    <location>
        <position position="92"/>
    </location>
    <ligand>
        <name>S-adenosyl-L-methionine</name>
        <dbReference type="ChEBI" id="CHEBI:59789"/>
    </ligand>
</feature>
<evidence type="ECO:0000256" key="9">
    <source>
        <dbReference type="ARBA" id="ARBA00042745"/>
    </source>
</evidence>
<feature type="compositionally biased region" description="Basic residues" evidence="13">
    <location>
        <begin position="1"/>
        <end position="11"/>
    </location>
</feature>
<comment type="subcellular location">
    <subcellularLocation>
        <location evidence="11">Cytoplasm</location>
    </subcellularLocation>
</comment>
<proteinExistence type="inferred from homology"/>
<dbReference type="InterPro" id="IPR029063">
    <property type="entry name" value="SAM-dependent_MTases_sf"/>
</dbReference>
<keyword evidence="2 11" id="KW-0489">Methyltransferase</keyword>
<keyword evidence="4 11" id="KW-0949">S-adenosyl-L-methionine</keyword>
<evidence type="ECO:0000256" key="3">
    <source>
        <dbReference type="ARBA" id="ARBA00022679"/>
    </source>
</evidence>